<dbReference type="EMBL" id="MNUU01000003">
    <property type="protein sequence ID" value="OIO08746.1"/>
    <property type="molecule type" value="Genomic_DNA"/>
</dbReference>
<dbReference type="STRING" id="1805146.AUJ27_00100"/>
<sequence length="177" mass="20502">MYGKIIINTLLIFALVAMEKSLLPNLPWGISYLSLILTALIFILVLNGLDLALWWALGAGFLLDILSFTPFGAFIIILTIIILTANFLLNNFFTNRSLYSFFALTVFAIFSYELFLNFVNYFYKLVLGDNSEVLKLDLNFFIFELKLLIFNLISVFIIFYIFSFISRRLKPVFLIRK</sequence>
<dbReference type="AlphaFoldDB" id="A0A1J4TAE9"/>
<evidence type="ECO:0000256" key="1">
    <source>
        <dbReference type="SAM" id="Phobius"/>
    </source>
</evidence>
<keyword evidence="1" id="KW-1133">Transmembrane helix</keyword>
<dbReference type="Proteomes" id="UP000183192">
    <property type="component" value="Unassembled WGS sequence"/>
</dbReference>
<feature type="transmembrane region" description="Helical" evidence="1">
    <location>
        <begin position="6"/>
        <end position="23"/>
    </location>
</feature>
<feature type="transmembrane region" description="Helical" evidence="1">
    <location>
        <begin position="35"/>
        <end position="56"/>
    </location>
</feature>
<reference evidence="2 3" key="1">
    <citation type="journal article" date="2016" name="Environ. Microbiol.">
        <title>Genomic resolution of a cold subsurface aquifer community provides metabolic insights for novel microbes adapted to high CO concentrations.</title>
        <authorList>
            <person name="Probst A.J."/>
            <person name="Castelle C.J."/>
            <person name="Singh A."/>
            <person name="Brown C.T."/>
            <person name="Anantharaman K."/>
            <person name="Sharon I."/>
            <person name="Hug L.A."/>
            <person name="Burstein D."/>
            <person name="Emerson J.B."/>
            <person name="Thomas B.C."/>
            <person name="Banfield J.F."/>
        </authorList>
    </citation>
    <scope>NUCLEOTIDE SEQUENCE [LARGE SCALE GENOMIC DNA]</scope>
    <source>
        <strain evidence="2">CG1_02_37_44</strain>
    </source>
</reference>
<organism evidence="2 3">
    <name type="scientific">Candidatus Falkowbacteria bacterium CG1_02_37_44</name>
    <dbReference type="NCBI Taxonomy" id="1805146"/>
    <lineage>
        <taxon>Bacteria</taxon>
        <taxon>Candidatus Falkowiibacteriota</taxon>
    </lineage>
</organism>
<proteinExistence type="predicted"/>
<evidence type="ECO:0000313" key="3">
    <source>
        <dbReference type="Proteomes" id="UP000183192"/>
    </source>
</evidence>
<feature type="transmembrane region" description="Helical" evidence="1">
    <location>
        <begin position="143"/>
        <end position="165"/>
    </location>
</feature>
<feature type="transmembrane region" description="Helical" evidence="1">
    <location>
        <begin position="101"/>
        <end position="123"/>
    </location>
</feature>
<gene>
    <name evidence="2" type="ORF">AUJ27_00100</name>
</gene>
<comment type="caution">
    <text evidence="2">The sequence shown here is derived from an EMBL/GenBank/DDBJ whole genome shotgun (WGS) entry which is preliminary data.</text>
</comment>
<evidence type="ECO:0000313" key="2">
    <source>
        <dbReference type="EMBL" id="OIO08746.1"/>
    </source>
</evidence>
<accession>A0A1J4TAE9</accession>
<name>A0A1J4TAE9_9BACT</name>
<protein>
    <recommendedName>
        <fullName evidence="4">Rod shape-determining protein MreD</fullName>
    </recommendedName>
</protein>
<keyword evidence="1" id="KW-0812">Transmembrane</keyword>
<evidence type="ECO:0008006" key="4">
    <source>
        <dbReference type="Google" id="ProtNLM"/>
    </source>
</evidence>
<keyword evidence="1" id="KW-0472">Membrane</keyword>
<feature type="transmembrane region" description="Helical" evidence="1">
    <location>
        <begin position="68"/>
        <end position="89"/>
    </location>
</feature>